<protein>
    <submittedName>
        <fullName evidence="1">Uncharacterized protein</fullName>
    </submittedName>
</protein>
<name>A0ACB8WJP0_9TELE</name>
<evidence type="ECO:0000313" key="2">
    <source>
        <dbReference type="Proteomes" id="UP000831701"/>
    </source>
</evidence>
<comment type="caution">
    <text evidence="1">The sequence shown here is derived from an EMBL/GenBank/DDBJ whole genome shotgun (WGS) entry which is preliminary data.</text>
</comment>
<dbReference type="EMBL" id="CM041539">
    <property type="protein sequence ID" value="KAI3367678.1"/>
    <property type="molecule type" value="Genomic_DNA"/>
</dbReference>
<accession>A0ACB8WJP0</accession>
<keyword evidence="2" id="KW-1185">Reference proteome</keyword>
<dbReference type="Proteomes" id="UP000831701">
    <property type="component" value="Chromosome 9"/>
</dbReference>
<sequence length="238" mass="25767">MGISFCCRVPGGPHTSEDPACCLHSDSVPSCTHAAEGHATYAVDAIWKAPRSCFTVWPLQSQPSQPPVPVPATSRSPASIAATAVLLALLMAIVMNEDLCSSFFIGRPRAGRWIGCYFFSAIRTAQTPGLGLAEQTPLPGDEWWYLLKVKPAGEPWLRLGGRGRLPGGSRGQTQQKAALQSPIYFSKMAGPLLAHNHRSGQIGLEWGTWAPACWLLLVWRALEDNVRLCDHAPVSIWG</sequence>
<gene>
    <name evidence="1" type="ORF">L3Q82_026518</name>
</gene>
<organism evidence="1 2">
    <name type="scientific">Scortum barcoo</name>
    <name type="common">barcoo grunter</name>
    <dbReference type="NCBI Taxonomy" id="214431"/>
    <lineage>
        <taxon>Eukaryota</taxon>
        <taxon>Metazoa</taxon>
        <taxon>Chordata</taxon>
        <taxon>Craniata</taxon>
        <taxon>Vertebrata</taxon>
        <taxon>Euteleostomi</taxon>
        <taxon>Actinopterygii</taxon>
        <taxon>Neopterygii</taxon>
        <taxon>Teleostei</taxon>
        <taxon>Neoteleostei</taxon>
        <taxon>Acanthomorphata</taxon>
        <taxon>Eupercaria</taxon>
        <taxon>Centrarchiformes</taxon>
        <taxon>Terapontoidei</taxon>
        <taxon>Terapontidae</taxon>
        <taxon>Scortum</taxon>
    </lineage>
</organism>
<proteinExistence type="predicted"/>
<evidence type="ECO:0000313" key="1">
    <source>
        <dbReference type="EMBL" id="KAI3367678.1"/>
    </source>
</evidence>
<reference evidence="1" key="1">
    <citation type="submission" date="2022-04" db="EMBL/GenBank/DDBJ databases">
        <title>Jade perch genome.</title>
        <authorList>
            <person name="Chao B."/>
        </authorList>
    </citation>
    <scope>NUCLEOTIDE SEQUENCE</scope>
    <source>
        <strain evidence="1">CB-2022</strain>
    </source>
</reference>